<protein>
    <recommendedName>
        <fullName evidence="4">Peptidoglycan hydrolase</fullName>
    </recommendedName>
</protein>
<dbReference type="Pfam" id="PF01832">
    <property type="entry name" value="Glucosaminidase"/>
    <property type="match status" value="1"/>
</dbReference>
<dbReference type="Gene3D" id="1.10.530.10">
    <property type="match status" value="1"/>
</dbReference>
<evidence type="ECO:0000313" key="7">
    <source>
        <dbReference type="Proteomes" id="UP000032229"/>
    </source>
</evidence>
<dbReference type="SMART" id="SM00257">
    <property type="entry name" value="LysM"/>
    <property type="match status" value="2"/>
</dbReference>
<dbReference type="InterPro" id="IPR018392">
    <property type="entry name" value="LysM"/>
</dbReference>
<sequence>MNKFWILLCVVLFTFSCKSKKAVTSKKSKSKTERVVKKVESKPNDSKTLKELPVVTKVYASATEKYIDDYKDIAKTEMQLYYIPASITLAQGILESGSGNGRLATEANNHFGIKCHDWTGDKIYHDDDAAQECFRKYIDAKYSFRDHSLFLSERKRYANLFKLKKGDYKAWARGLKAAGYATDKKYPEKLISLIERYKLHEFDKEVLKRTYKNTEDYFDDSEEVATEKEEQYIPDASIHIVDKGETLYGISKLYNLSVEALQKLNNLSGTSINVGQELKVKKSNANQVAVTLEKAEKQPIKQLKHVVEKGETLYSISKKYNTSIGTIQNLNNLNDTNLSIGQELVIK</sequence>
<evidence type="ECO:0000256" key="2">
    <source>
        <dbReference type="ARBA" id="ARBA00022638"/>
    </source>
</evidence>
<dbReference type="HOGENOM" id="CLU_013771_1_1_10"/>
<dbReference type="GO" id="GO:0004040">
    <property type="term" value="F:amidase activity"/>
    <property type="evidence" value="ECO:0007669"/>
    <property type="project" value="InterPro"/>
</dbReference>
<dbReference type="Pfam" id="PF01476">
    <property type="entry name" value="LysM"/>
    <property type="match status" value="2"/>
</dbReference>
<gene>
    <name evidence="6" type="ORF">AW14_00400</name>
</gene>
<dbReference type="InterPro" id="IPR036779">
    <property type="entry name" value="LysM_dom_sf"/>
</dbReference>
<dbReference type="RefSeq" id="WP_084708712.1">
    <property type="nucleotide sequence ID" value="NZ_CP007202.1"/>
</dbReference>
<dbReference type="CDD" id="cd00118">
    <property type="entry name" value="LysM"/>
    <property type="match status" value="2"/>
</dbReference>
<reference evidence="6 7" key="1">
    <citation type="submission" date="2014-02" db="EMBL/GenBank/DDBJ databases">
        <authorList>
            <person name="Young C.-C."/>
            <person name="Hameed A."/>
            <person name="Huang H.-C."/>
            <person name="Shahina M."/>
        </authorList>
    </citation>
    <scope>NUCLEOTIDE SEQUENCE [LARGE SCALE GENOMIC DNA]</scope>
    <source>
        <strain evidence="6 7">CC-SAMT-1</strain>
    </source>
</reference>
<evidence type="ECO:0000256" key="3">
    <source>
        <dbReference type="ARBA" id="ARBA00022801"/>
    </source>
</evidence>
<dbReference type="SMART" id="SM00047">
    <property type="entry name" value="LYZ2"/>
    <property type="match status" value="1"/>
</dbReference>
<dbReference type="PROSITE" id="PS51782">
    <property type="entry name" value="LYSM"/>
    <property type="match status" value="2"/>
</dbReference>
<feature type="domain" description="LysM" evidence="5">
    <location>
        <begin position="303"/>
        <end position="346"/>
    </location>
</feature>
<dbReference type="PANTHER" id="PTHR33308:SF9">
    <property type="entry name" value="PEPTIDOGLYCAN HYDROLASE FLGJ"/>
    <property type="match status" value="1"/>
</dbReference>
<dbReference type="PROSITE" id="PS51257">
    <property type="entry name" value="PROKAR_LIPOPROTEIN"/>
    <property type="match status" value="1"/>
</dbReference>
<organism evidence="6 7">
    <name type="scientific">Siansivirga zeaxanthinifaciens CC-SAMT-1</name>
    <dbReference type="NCBI Taxonomy" id="1454006"/>
    <lineage>
        <taxon>Bacteria</taxon>
        <taxon>Pseudomonadati</taxon>
        <taxon>Bacteroidota</taxon>
        <taxon>Flavobacteriia</taxon>
        <taxon>Flavobacteriales</taxon>
        <taxon>Flavobacteriaceae</taxon>
        <taxon>Siansivirga</taxon>
    </lineage>
</organism>
<dbReference type="KEGG" id="sze:AW14_00400"/>
<name>A0A0C5WI11_9FLAO</name>
<keyword evidence="1" id="KW-0929">Antimicrobial</keyword>
<dbReference type="SUPFAM" id="SSF54106">
    <property type="entry name" value="LysM domain"/>
    <property type="match status" value="2"/>
</dbReference>
<dbReference type="InterPro" id="IPR051056">
    <property type="entry name" value="Glycosyl_Hydrolase_73"/>
</dbReference>
<dbReference type="PATRIC" id="fig|1454006.5.peg.73"/>
<dbReference type="Proteomes" id="UP000032229">
    <property type="component" value="Chromosome"/>
</dbReference>
<keyword evidence="3" id="KW-0378">Hydrolase</keyword>
<accession>A0A0C5WI11</accession>
<proteinExistence type="predicted"/>
<dbReference type="Gene3D" id="3.10.350.10">
    <property type="entry name" value="LysM domain"/>
    <property type="match status" value="2"/>
</dbReference>
<dbReference type="EMBL" id="CP007202">
    <property type="protein sequence ID" value="AJR02330.1"/>
    <property type="molecule type" value="Genomic_DNA"/>
</dbReference>
<evidence type="ECO:0000313" key="6">
    <source>
        <dbReference type="EMBL" id="AJR02330.1"/>
    </source>
</evidence>
<evidence type="ECO:0000256" key="4">
    <source>
        <dbReference type="ARBA" id="ARBA00032108"/>
    </source>
</evidence>
<dbReference type="GO" id="GO:0042742">
    <property type="term" value="P:defense response to bacterium"/>
    <property type="evidence" value="ECO:0007669"/>
    <property type="project" value="UniProtKB-KW"/>
</dbReference>
<dbReference type="InterPro" id="IPR002901">
    <property type="entry name" value="MGlyc_endo_b_GlcNAc-like_dom"/>
</dbReference>
<keyword evidence="2" id="KW-0081">Bacteriolytic enzyme</keyword>
<feature type="domain" description="LysM" evidence="5">
    <location>
        <begin position="237"/>
        <end position="280"/>
    </location>
</feature>
<dbReference type="AlphaFoldDB" id="A0A0C5WI11"/>
<dbReference type="STRING" id="1454006.AW14_00400"/>
<evidence type="ECO:0000259" key="5">
    <source>
        <dbReference type="PROSITE" id="PS51782"/>
    </source>
</evidence>
<dbReference type="GO" id="GO:0031640">
    <property type="term" value="P:killing of cells of another organism"/>
    <property type="evidence" value="ECO:0007669"/>
    <property type="project" value="UniProtKB-KW"/>
</dbReference>
<evidence type="ECO:0000256" key="1">
    <source>
        <dbReference type="ARBA" id="ARBA00022529"/>
    </source>
</evidence>
<keyword evidence="7" id="KW-1185">Reference proteome</keyword>
<dbReference type="PANTHER" id="PTHR33308">
    <property type="entry name" value="PEPTIDOGLYCAN HYDROLASE FLGJ"/>
    <property type="match status" value="1"/>
</dbReference>